<sequence length="1139" mass="124502">MFSYLHGMRPNSRRSALPPATTPQHATAIRQYHDPPSELPHLARPSTQSEAITPSPIASTPPILPPIPRVASQHESDRPEGIRTERYYGADKGTQMSDQVISRPTTASGQKGDRPRGLSFQDRPQELFRSQTIAETPKHGELPPWIQERPQQQPTITHTTIPVQNHRLTIPTLRLADPPLPLPRPNRQPSKSPPPPQPPLHVRSQTNPRQAKTKLNLLNPMSLLARRRSSQAVAEASRNKYYKAEDAYTPALSLPDNYDPRIRGNVVHDFDSAPRSARSGLHSEAGTPPKSANGQELQSSSQYVGRSHAKDEDSPSSTEKEHTPVFKEHFDDGIDLWQEGREGPTKRPKSGFMYKVALQEPGPHPDPASLPAFARNLPSSFPTNPESIPRVASPPRPPLEVVLEAALSESLPKNPSIISSPPTSPPSKARSRASSNSDPVFIPAGLPKRFKSDASRFSFDLAGVGSTAQEQLLEEKHRQKAKEKARAYGASPALSRENDQQDVDVDSEYSDDITDDDGLEEKIPGVNTDADDDVPMFKPSKPSAAALNSSAVNKTAFINPMSPVSEGLSSPDSPQYLHRRPIGIQHPRPFVDTKSETSPLQGRSNEAALSSIFQTPQSNSRDFNQDSLVTESLRPLDAKLPERPADDYDDDMYFDDGMIEDMEVQDGPAFDETQFDDETSKIYGIPIRDLPKTDHAQDMSYVRIDDATDNQDSPTQPFDVARDDMIADELRDSLADLNQRSRPVFSNTAGLTQDNLAAYHDALAFAANQAALSGKFRRQQSVQSQNHHQLGFSDDAEESPVPVEESPSLEINGLPLTRAMPINDDYDFDDALSDDPIIAAANAEALENDDDGFYGQEFGFFAAGNGTGEYANGGFFGQGILRSHSGRNADQALTPITERSEWSNRNSAINLALHSYSQMSLPQANPGLVQLADMMHLEEDNMSLSALLKLRRGAWGSSTTSLHSSSGTSGSPLTFLPPLPSNTTSTTLQYQPQRNSYPPVTIQQHQEMSNSTHSLATTDDSSASDNSHTLTLQTLPAITIPPPSTSPTTTSAPTFMQASYTSPSSSGQSRPRSELLPVVAKPNPKGHSRHGSGSADRESVSYVQERDGDGERWVLEKRRVGEGGVVEVLGREVVEGGRI</sequence>
<feature type="compositionally biased region" description="Low complexity" evidence="1">
    <location>
        <begin position="1046"/>
        <end position="1070"/>
    </location>
</feature>
<gene>
    <name evidence="2" type="ORF">HETSPECPRED_002789</name>
</gene>
<organism evidence="2 3">
    <name type="scientific">Heterodermia speciosa</name>
    <dbReference type="NCBI Taxonomy" id="116794"/>
    <lineage>
        <taxon>Eukaryota</taxon>
        <taxon>Fungi</taxon>
        <taxon>Dikarya</taxon>
        <taxon>Ascomycota</taxon>
        <taxon>Pezizomycotina</taxon>
        <taxon>Lecanoromycetes</taxon>
        <taxon>OSLEUM clade</taxon>
        <taxon>Lecanoromycetidae</taxon>
        <taxon>Caliciales</taxon>
        <taxon>Physciaceae</taxon>
        <taxon>Heterodermia</taxon>
    </lineage>
</organism>
<feature type="compositionally biased region" description="Low complexity" evidence="1">
    <location>
        <begin position="1011"/>
        <end position="1029"/>
    </location>
</feature>
<dbReference type="Proteomes" id="UP000664521">
    <property type="component" value="Unassembled WGS sequence"/>
</dbReference>
<feature type="compositionally biased region" description="Acidic residues" evidence="1">
    <location>
        <begin position="500"/>
        <end position="519"/>
    </location>
</feature>
<protein>
    <recommendedName>
        <fullName evidence="4">AGC-kinase C-terminal domain-containing protein</fullName>
    </recommendedName>
</protein>
<evidence type="ECO:0008006" key="4">
    <source>
        <dbReference type="Google" id="ProtNLM"/>
    </source>
</evidence>
<feature type="compositionally biased region" description="Low complexity" evidence="1">
    <location>
        <begin position="799"/>
        <end position="808"/>
    </location>
</feature>
<comment type="caution">
    <text evidence="2">The sequence shown here is derived from an EMBL/GenBank/DDBJ whole genome shotgun (WGS) entry which is preliminary data.</text>
</comment>
<accession>A0A8H3F8I7</accession>
<dbReference type="EMBL" id="CAJPDS010000017">
    <property type="protein sequence ID" value="CAF9916191.1"/>
    <property type="molecule type" value="Genomic_DNA"/>
</dbReference>
<dbReference type="AlphaFoldDB" id="A0A8H3F8I7"/>
<evidence type="ECO:0000256" key="1">
    <source>
        <dbReference type="SAM" id="MobiDB-lite"/>
    </source>
</evidence>
<keyword evidence="3" id="KW-1185">Reference proteome</keyword>
<feature type="region of interest" description="Disordered" evidence="1">
    <location>
        <begin position="404"/>
        <end position="445"/>
    </location>
</feature>
<evidence type="ECO:0000313" key="3">
    <source>
        <dbReference type="Proteomes" id="UP000664521"/>
    </source>
</evidence>
<feature type="compositionally biased region" description="Basic and acidic residues" evidence="1">
    <location>
        <begin position="72"/>
        <end position="89"/>
    </location>
</feature>
<feature type="region of interest" description="Disordered" evidence="1">
    <location>
        <begin position="958"/>
        <end position="1111"/>
    </location>
</feature>
<feature type="compositionally biased region" description="Basic and acidic residues" evidence="1">
    <location>
        <begin position="475"/>
        <end position="486"/>
    </location>
</feature>
<feature type="compositionally biased region" description="Low complexity" evidence="1">
    <location>
        <begin position="51"/>
        <end position="61"/>
    </location>
</feature>
<feature type="compositionally biased region" description="Polar residues" evidence="1">
    <location>
        <begin position="779"/>
        <end position="788"/>
    </location>
</feature>
<feature type="region of interest" description="Disordered" evidence="1">
    <location>
        <begin position="475"/>
        <end position="543"/>
    </location>
</feature>
<feature type="compositionally biased region" description="Basic and acidic residues" evidence="1">
    <location>
        <begin position="308"/>
        <end position="327"/>
    </location>
</feature>
<feature type="region of interest" description="Disordered" evidence="1">
    <location>
        <begin position="1"/>
        <end position="123"/>
    </location>
</feature>
<name>A0A8H3F8I7_9LECA</name>
<feature type="compositionally biased region" description="Polar residues" evidence="1">
    <location>
        <begin position="989"/>
        <end position="1010"/>
    </location>
</feature>
<feature type="compositionally biased region" description="Basic and acidic residues" evidence="1">
    <location>
        <begin position="1095"/>
        <end position="1111"/>
    </location>
</feature>
<feature type="compositionally biased region" description="Polar residues" evidence="1">
    <location>
        <begin position="290"/>
        <end position="304"/>
    </location>
</feature>
<feature type="region of interest" description="Disordered" evidence="1">
    <location>
        <begin position="174"/>
        <end position="208"/>
    </location>
</feature>
<feature type="compositionally biased region" description="Low complexity" evidence="1">
    <location>
        <begin position="412"/>
        <end position="437"/>
    </location>
</feature>
<evidence type="ECO:0000313" key="2">
    <source>
        <dbReference type="EMBL" id="CAF9916191.1"/>
    </source>
</evidence>
<reference evidence="2" key="1">
    <citation type="submission" date="2021-03" db="EMBL/GenBank/DDBJ databases">
        <authorList>
            <person name="Tagirdzhanova G."/>
        </authorList>
    </citation>
    <scope>NUCLEOTIDE SEQUENCE</scope>
</reference>
<feature type="compositionally biased region" description="Low complexity" evidence="1">
    <location>
        <begin position="958"/>
        <end position="974"/>
    </location>
</feature>
<proteinExistence type="predicted"/>
<feature type="compositionally biased region" description="Polar residues" evidence="1">
    <location>
        <begin position="94"/>
        <end position="109"/>
    </location>
</feature>
<feature type="region of interest" description="Disordered" evidence="1">
    <location>
        <begin position="271"/>
        <end position="327"/>
    </location>
</feature>
<dbReference type="OrthoDB" id="5408302at2759"/>
<feature type="compositionally biased region" description="Pro residues" evidence="1">
    <location>
        <begin position="178"/>
        <end position="199"/>
    </location>
</feature>
<feature type="region of interest" description="Disordered" evidence="1">
    <location>
        <begin position="777"/>
        <end position="808"/>
    </location>
</feature>